<feature type="compositionally biased region" description="Polar residues" evidence="1">
    <location>
        <begin position="131"/>
        <end position="156"/>
    </location>
</feature>
<keyword evidence="4" id="KW-1185">Reference proteome</keyword>
<feature type="region of interest" description="Disordered" evidence="1">
    <location>
        <begin position="118"/>
        <end position="233"/>
    </location>
</feature>
<feature type="region of interest" description="Disordered" evidence="1">
    <location>
        <begin position="50"/>
        <end position="78"/>
    </location>
</feature>
<keyword evidence="2" id="KW-0812">Transmembrane</keyword>
<sequence>MVDSISLKQTVCVRKKLRHLYICTAADHLCRVGQTSDLLTVLPTNDSSCLSSPPQSSSSQSFSPITSPTTFNSRPPKSIGGLKPADMAGTIIGVVASVGLIAFFGWWLGVCRRRSCSKRAGADNHPRKSSLESNNIDLSQYDFSHTTQSSYPNEVTGSRPPETSYDPATLAGTGSGSQDTSNTPPRPIIVHRDVNEGTAHPVELPPEYSESRPPIPGFSEQANGSPPPPPPKS</sequence>
<feature type="transmembrane region" description="Helical" evidence="2">
    <location>
        <begin position="87"/>
        <end position="109"/>
    </location>
</feature>
<name>A0ABR3A0M8_9AGAR</name>
<accession>A0ABR3A0M8</accession>
<evidence type="ECO:0000256" key="1">
    <source>
        <dbReference type="SAM" id="MobiDB-lite"/>
    </source>
</evidence>
<feature type="compositionally biased region" description="Low complexity" evidence="1">
    <location>
        <begin position="50"/>
        <end position="73"/>
    </location>
</feature>
<proteinExistence type="predicted"/>
<keyword evidence="2" id="KW-1133">Transmembrane helix</keyword>
<keyword evidence="2" id="KW-0472">Membrane</keyword>
<comment type="caution">
    <text evidence="3">The sequence shown here is derived from an EMBL/GenBank/DDBJ whole genome shotgun (WGS) entry which is preliminary data.</text>
</comment>
<organism evidence="3 4">
    <name type="scientific">Marasmius tenuissimus</name>
    <dbReference type="NCBI Taxonomy" id="585030"/>
    <lineage>
        <taxon>Eukaryota</taxon>
        <taxon>Fungi</taxon>
        <taxon>Dikarya</taxon>
        <taxon>Basidiomycota</taxon>
        <taxon>Agaricomycotina</taxon>
        <taxon>Agaricomycetes</taxon>
        <taxon>Agaricomycetidae</taxon>
        <taxon>Agaricales</taxon>
        <taxon>Marasmiineae</taxon>
        <taxon>Marasmiaceae</taxon>
        <taxon>Marasmius</taxon>
    </lineage>
</organism>
<dbReference type="Proteomes" id="UP001437256">
    <property type="component" value="Unassembled WGS sequence"/>
</dbReference>
<evidence type="ECO:0000256" key="2">
    <source>
        <dbReference type="SAM" id="Phobius"/>
    </source>
</evidence>
<gene>
    <name evidence="3" type="ORF">AAF712_005857</name>
</gene>
<evidence type="ECO:0000313" key="4">
    <source>
        <dbReference type="Proteomes" id="UP001437256"/>
    </source>
</evidence>
<evidence type="ECO:0000313" key="3">
    <source>
        <dbReference type="EMBL" id="KAL0067070.1"/>
    </source>
</evidence>
<protein>
    <submittedName>
        <fullName evidence="3">Uncharacterized protein</fullName>
    </submittedName>
</protein>
<reference evidence="3 4" key="1">
    <citation type="submission" date="2024-05" db="EMBL/GenBank/DDBJ databases">
        <title>A draft genome resource for the thread blight pathogen Marasmius tenuissimus strain MS-2.</title>
        <authorList>
            <person name="Yulfo-Soto G.E."/>
            <person name="Baruah I.K."/>
            <person name="Amoako-Attah I."/>
            <person name="Bukari Y."/>
            <person name="Meinhardt L.W."/>
            <person name="Bailey B.A."/>
            <person name="Cohen S.P."/>
        </authorList>
    </citation>
    <scope>NUCLEOTIDE SEQUENCE [LARGE SCALE GENOMIC DNA]</scope>
    <source>
        <strain evidence="3 4">MS-2</strain>
    </source>
</reference>
<dbReference type="EMBL" id="JBBXMP010000029">
    <property type="protein sequence ID" value="KAL0067070.1"/>
    <property type="molecule type" value="Genomic_DNA"/>
</dbReference>
<feature type="compositionally biased region" description="Basic and acidic residues" evidence="1">
    <location>
        <begin position="120"/>
        <end position="130"/>
    </location>
</feature>